<feature type="region of interest" description="Disordered" evidence="2">
    <location>
        <begin position="479"/>
        <end position="506"/>
    </location>
</feature>
<organism evidence="3 4">
    <name type="scientific">Coprinopsis cinerea (strain Okayama-7 / 130 / ATCC MYA-4618 / FGSC 9003)</name>
    <name type="common">Inky cap fungus</name>
    <name type="synonym">Hormographiella aspergillata</name>
    <dbReference type="NCBI Taxonomy" id="240176"/>
    <lineage>
        <taxon>Eukaryota</taxon>
        <taxon>Fungi</taxon>
        <taxon>Dikarya</taxon>
        <taxon>Basidiomycota</taxon>
        <taxon>Agaricomycotina</taxon>
        <taxon>Agaricomycetes</taxon>
        <taxon>Agaricomycetidae</taxon>
        <taxon>Agaricales</taxon>
        <taxon>Agaricineae</taxon>
        <taxon>Psathyrellaceae</taxon>
        <taxon>Coprinopsis</taxon>
    </lineage>
</organism>
<feature type="coiled-coil region" evidence="1">
    <location>
        <begin position="516"/>
        <end position="543"/>
    </location>
</feature>
<proteinExistence type="predicted"/>
<feature type="region of interest" description="Disordered" evidence="2">
    <location>
        <begin position="662"/>
        <end position="696"/>
    </location>
</feature>
<feature type="region of interest" description="Disordered" evidence="2">
    <location>
        <begin position="1"/>
        <end position="333"/>
    </location>
</feature>
<feature type="compositionally biased region" description="Low complexity" evidence="2">
    <location>
        <begin position="211"/>
        <end position="233"/>
    </location>
</feature>
<dbReference type="EMBL" id="AACS02000001">
    <property type="protein sequence ID" value="EAU92566.2"/>
    <property type="molecule type" value="Genomic_DNA"/>
</dbReference>
<feature type="compositionally biased region" description="Gly residues" evidence="2">
    <location>
        <begin position="60"/>
        <end position="74"/>
    </location>
</feature>
<feature type="compositionally biased region" description="Gly residues" evidence="2">
    <location>
        <begin position="169"/>
        <end position="179"/>
    </location>
</feature>
<dbReference type="GeneID" id="6005667"/>
<evidence type="ECO:0000313" key="3">
    <source>
        <dbReference type="EMBL" id="EAU92566.2"/>
    </source>
</evidence>
<dbReference type="InParanoid" id="A8N305"/>
<dbReference type="VEuPathDB" id="FungiDB:CC1G_06577"/>
<dbReference type="STRING" id="240176.A8N305"/>
<evidence type="ECO:0000256" key="2">
    <source>
        <dbReference type="SAM" id="MobiDB-lite"/>
    </source>
</evidence>
<feature type="compositionally biased region" description="Polar residues" evidence="2">
    <location>
        <begin position="191"/>
        <end position="203"/>
    </location>
</feature>
<dbReference type="OrthoDB" id="6017at2759"/>
<keyword evidence="1" id="KW-0175">Coiled coil</keyword>
<dbReference type="eggNOG" id="ENOG502R15K">
    <property type="taxonomic scope" value="Eukaryota"/>
</dbReference>
<keyword evidence="4" id="KW-1185">Reference proteome</keyword>
<reference evidence="3 4" key="1">
    <citation type="journal article" date="2010" name="Proc. Natl. Acad. Sci. U.S.A.">
        <title>Insights into evolution of multicellular fungi from the assembled chromosomes of the mushroom Coprinopsis cinerea (Coprinus cinereus).</title>
        <authorList>
            <person name="Stajich J.E."/>
            <person name="Wilke S.K."/>
            <person name="Ahren D."/>
            <person name="Au C.H."/>
            <person name="Birren B.W."/>
            <person name="Borodovsky M."/>
            <person name="Burns C."/>
            <person name="Canback B."/>
            <person name="Casselton L.A."/>
            <person name="Cheng C.K."/>
            <person name="Deng J."/>
            <person name="Dietrich F.S."/>
            <person name="Fargo D.C."/>
            <person name="Farman M.L."/>
            <person name="Gathman A.C."/>
            <person name="Goldberg J."/>
            <person name="Guigo R."/>
            <person name="Hoegger P.J."/>
            <person name="Hooker J.B."/>
            <person name="Huggins A."/>
            <person name="James T.Y."/>
            <person name="Kamada T."/>
            <person name="Kilaru S."/>
            <person name="Kodira C."/>
            <person name="Kues U."/>
            <person name="Kupfer D."/>
            <person name="Kwan H.S."/>
            <person name="Lomsadze A."/>
            <person name="Li W."/>
            <person name="Lilly W.W."/>
            <person name="Ma L.J."/>
            <person name="Mackey A.J."/>
            <person name="Manning G."/>
            <person name="Martin F."/>
            <person name="Muraguchi H."/>
            <person name="Natvig D.O."/>
            <person name="Palmerini H."/>
            <person name="Ramesh M.A."/>
            <person name="Rehmeyer C.J."/>
            <person name="Roe B.A."/>
            <person name="Shenoy N."/>
            <person name="Stanke M."/>
            <person name="Ter-Hovhannisyan V."/>
            <person name="Tunlid A."/>
            <person name="Velagapudi R."/>
            <person name="Vision T.J."/>
            <person name="Zeng Q."/>
            <person name="Zolan M.E."/>
            <person name="Pukkila P.J."/>
        </authorList>
    </citation>
    <scope>NUCLEOTIDE SEQUENCE [LARGE SCALE GENOMIC DNA]</scope>
    <source>
        <strain evidence="4">Okayama-7 / 130 / ATCC MYA-4618 / FGSC 9003</strain>
    </source>
</reference>
<evidence type="ECO:0000313" key="4">
    <source>
        <dbReference type="Proteomes" id="UP000001861"/>
    </source>
</evidence>
<feature type="compositionally biased region" description="Polar residues" evidence="2">
    <location>
        <begin position="485"/>
        <end position="496"/>
    </location>
</feature>
<dbReference type="Proteomes" id="UP000001861">
    <property type="component" value="Unassembled WGS sequence"/>
</dbReference>
<gene>
    <name evidence="3" type="ORF">CC1G_06577</name>
</gene>
<dbReference type="OMA" id="FREVNME"/>
<feature type="compositionally biased region" description="Gly residues" evidence="2">
    <location>
        <begin position="127"/>
        <end position="137"/>
    </location>
</feature>
<comment type="caution">
    <text evidence="3">The sequence shown here is derived from an EMBL/GenBank/DDBJ whole genome shotgun (WGS) entry which is preliminary data.</text>
</comment>
<dbReference type="KEGG" id="cci:CC1G_06577"/>
<dbReference type="AlphaFoldDB" id="A8N305"/>
<feature type="compositionally biased region" description="Gly residues" evidence="2">
    <location>
        <begin position="146"/>
        <end position="156"/>
    </location>
</feature>
<accession>A8N305</accession>
<name>A8N305_COPC7</name>
<feature type="compositionally biased region" description="Basic and acidic residues" evidence="2">
    <location>
        <begin position="662"/>
        <end position="675"/>
    </location>
</feature>
<evidence type="ECO:0000256" key="1">
    <source>
        <dbReference type="SAM" id="Coils"/>
    </source>
</evidence>
<dbReference type="RefSeq" id="XP_001829240.2">
    <property type="nucleotide sequence ID" value="XM_001829188.2"/>
</dbReference>
<dbReference type="HOGENOM" id="CLU_364464_0_0_1"/>
<sequence length="766" mass="83208">MNAQTSSASSDPRRPGPVDSGWPKGPGRKDKDTDASSSGWGSGWGEKSSGQREKSSGWGDSSGRGSGPGWGESSGSGEPSDKADKTNSGWGGYSGWGSPTGKVDSSWGGSGTGWGSPARKADKADSGWGGTGAGWGSPAGNKADNGWGGTGTGWGSPSGKADKADSGWGVTGSGWGSPGKAGNSWGEPVSAASSTPITSTWSAPTRKDSFTASGSATPMASTPTTSTPTTREAPPLPIARRTSKTSVIEPRKTSLASATSEKGTMGPPPVPASAKGKEVDRTLFKPITASANMSQSASERRPTPKPTTQPSSSTRKEPSTSGPVRLSTKRTASKAVLFKPNKVYKRPTTPAERKWLYREIIRQMKCAVIADVQYRQAHKQRQQWRTASKSNYYMNTAPSGRTRVEAALEDSKKRSDKYRMKRNQHLLELCCLPSLPTKAKVFDIEADKQKVLGYTVELKNWIRALNLPARLAPLLPLEEREEPSHSQPVAQSTDGGTTKAEAPTAPVTAESVIAKEQDLRETWESVQNRIERLNRQLQELHDNAALGVYTDFSFAEFDAKFEDFKQEIIAKREQKELGKINVAINGHSETLGRFDTKLQDQVQVAKTMCERIHAMEQHLEKVRKERIELEESNEEEEKRLKKLEADQEEKSRLIAQLAKEIREKAAAAQEPKPEPEPQPEAESEPAPPKRRRVRPITLEDIGPEIKQILLDRITDEIKPILQSLVDSTKDTTDLVKAELDRMTEPITQKTQAIINYASSVPIATST</sequence>
<feature type="compositionally biased region" description="Polar residues" evidence="2">
    <location>
        <begin position="1"/>
        <end position="10"/>
    </location>
</feature>
<protein>
    <submittedName>
        <fullName evidence="3">Uncharacterized protein</fullName>
    </submittedName>
</protein>